<evidence type="ECO:0000313" key="7">
    <source>
        <dbReference type="Proteomes" id="UP000557307"/>
    </source>
</evidence>
<dbReference type="GO" id="GO:0017004">
    <property type="term" value="P:cytochrome complex assembly"/>
    <property type="evidence" value="ECO:0007669"/>
    <property type="project" value="UniProtKB-KW"/>
</dbReference>
<keyword evidence="4" id="KW-0676">Redox-active center</keyword>
<comment type="caution">
    <text evidence="6">The sequence shown here is derived from an EMBL/GenBank/DDBJ whole genome shotgun (WGS) entry which is preliminary data.</text>
</comment>
<keyword evidence="2" id="KW-0201">Cytochrome c-type biogenesis</keyword>
<dbReference type="InterPro" id="IPR013766">
    <property type="entry name" value="Thioredoxin_domain"/>
</dbReference>
<keyword evidence="6" id="KW-0413">Isomerase</keyword>
<evidence type="ECO:0000256" key="4">
    <source>
        <dbReference type="ARBA" id="ARBA00023284"/>
    </source>
</evidence>
<dbReference type="Proteomes" id="UP000557307">
    <property type="component" value="Unassembled WGS sequence"/>
</dbReference>
<dbReference type="GO" id="GO:0016491">
    <property type="term" value="F:oxidoreductase activity"/>
    <property type="evidence" value="ECO:0007669"/>
    <property type="project" value="InterPro"/>
</dbReference>
<dbReference type="Pfam" id="PF08534">
    <property type="entry name" value="Redoxin"/>
    <property type="match status" value="1"/>
</dbReference>
<evidence type="ECO:0000256" key="3">
    <source>
        <dbReference type="ARBA" id="ARBA00023157"/>
    </source>
</evidence>
<dbReference type="PROSITE" id="PS51352">
    <property type="entry name" value="THIOREDOXIN_2"/>
    <property type="match status" value="1"/>
</dbReference>
<reference evidence="6 7" key="1">
    <citation type="submission" date="2020-08" db="EMBL/GenBank/DDBJ databases">
        <title>Genomic Encyclopedia of Type Strains, Phase IV (KMG-IV): sequencing the most valuable type-strain genomes for metagenomic binning, comparative biology and taxonomic classification.</title>
        <authorList>
            <person name="Goeker M."/>
        </authorList>
    </citation>
    <scope>NUCLEOTIDE SEQUENCE [LARGE SCALE GENOMIC DNA]</scope>
    <source>
        <strain evidence="6 7">DSM 105074</strain>
    </source>
</reference>
<dbReference type="EMBL" id="JACHGF010000002">
    <property type="protein sequence ID" value="MBB5283242.1"/>
    <property type="molecule type" value="Genomic_DNA"/>
</dbReference>
<dbReference type="InterPro" id="IPR036249">
    <property type="entry name" value="Thioredoxin-like_sf"/>
</dbReference>
<evidence type="ECO:0000259" key="5">
    <source>
        <dbReference type="PROSITE" id="PS51352"/>
    </source>
</evidence>
<dbReference type="RefSeq" id="WP_184172467.1">
    <property type="nucleotide sequence ID" value="NZ_JACHGF010000002.1"/>
</dbReference>
<dbReference type="CDD" id="cd02966">
    <property type="entry name" value="TlpA_like_family"/>
    <property type="match status" value="1"/>
</dbReference>
<comment type="subcellular location">
    <subcellularLocation>
        <location evidence="1">Cell envelope</location>
    </subcellularLocation>
</comment>
<feature type="domain" description="Thioredoxin" evidence="5">
    <location>
        <begin position="98"/>
        <end position="247"/>
    </location>
</feature>
<keyword evidence="3" id="KW-1015">Disulfide bond</keyword>
<evidence type="ECO:0000256" key="2">
    <source>
        <dbReference type="ARBA" id="ARBA00022748"/>
    </source>
</evidence>
<dbReference type="GO" id="GO:0030313">
    <property type="term" value="C:cell envelope"/>
    <property type="evidence" value="ECO:0007669"/>
    <property type="project" value="UniProtKB-SubCell"/>
</dbReference>
<evidence type="ECO:0000256" key="1">
    <source>
        <dbReference type="ARBA" id="ARBA00004196"/>
    </source>
</evidence>
<dbReference type="PANTHER" id="PTHR42852:SF6">
    <property type="entry name" value="THIOL:DISULFIDE INTERCHANGE PROTEIN DSBE"/>
    <property type="match status" value="1"/>
</dbReference>
<name>A0A840TNW2_9BACT</name>
<dbReference type="InterPro" id="IPR013740">
    <property type="entry name" value="Redoxin"/>
</dbReference>
<dbReference type="Gene3D" id="3.40.30.10">
    <property type="entry name" value="Glutaredoxin"/>
    <property type="match status" value="1"/>
</dbReference>
<proteinExistence type="predicted"/>
<dbReference type="AlphaFoldDB" id="A0A840TNW2"/>
<dbReference type="PANTHER" id="PTHR42852">
    <property type="entry name" value="THIOL:DISULFIDE INTERCHANGE PROTEIN DSBE"/>
    <property type="match status" value="1"/>
</dbReference>
<dbReference type="SUPFAM" id="SSF52833">
    <property type="entry name" value="Thioredoxin-like"/>
    <property type="match status" value="1"/>
</dbReference>
<gene>
    <name evidence="6" type="ORF">HNQ92_001368</name>
</gene>
<keyword evidence="7" id="KW-1185">Reference proteome</keyword>
<dbReference type="InterPro" id="IPR050553">
    <property type="entry name" value="Thioredoxin_ResA/DsbE_sf"/>
</dbReference>
<accession>A0A840TNW2</accession>
<protein>
    <submittedName>
        <fullName evidence="6">Thiol-disulfide isomerase/thioredoxin</fullName>
    </submittedName>
</protein>
<evidence type="ECO:0000313" key="6">
    <source>
        <dbReference type="EMBL" id="MBB5283242.1"/>
    </source>
</evidence>
<organism evidence="6 7">
    <name type="scientific">Rhabdobacter roseus</name>
    <dbReference type="NCBI Taxonomy" id="1655419"/>
    <lineage>
        <taxon>Bacteria</taxon>
        <taxon>Pseudomonadati</taxon>
        <taxon>Bacteroidota</taxon>
        <taxon>Cytophagia</taxon>
        <taxon>Cytophagales</taxon>
        <taxon>Cytophagaceae</taxon>
        <taxon>Rhabdobacter</taxon>
    </lineage>
</organism>
<sequence length="251" mass="28740">MILPCYNKYPSVFPTGASTAKLDSLRSRFPFLAYEKIKETKLSPTFQEFFKAKVLDYSLYYHGITPAIDSFYTQYKQTYPASRFRPSVETKYQQWVALSAGQPAPDIRGITPDGKAFSLRELRGKVVYVDVWATWCGPCVEQFLHAKKVKKQFEGNDLVAFLYVSIDQNEDEWKKYLRENPDLKGVHIIQNPEVEGTSSISKDYMVWGIPRYFLIDPQGKIVSSDAVRPSSGEVEKEIRKVLAREQPLAAL</sequence>
<dbReference type="GO" id="GO:0016853">
    <property type="term" value="F:isomerase activity"/>
    <property type="evidence" value="ECO:0007669"/>
    <property type="project" value="UniProtKB-KW"/>
</dbReference>